<reference evidence="1 2" key="1">
    <citation type="submission" date="2015-02" db="EMBL/GenBank/DDBJ databases">
        <title>Whole genome sequencing of multiple isolates of three species of pepper and tomato-infecting xanthomonads reveals genetic diversity in field strains and pinpoints effectors responsible for host specificity.</title>
        <authorList>
            <person name="Schwartz A."/>
            <person name="Dahlbeck D."/>
            <person name="Staskawicz B."/>
            <person name="Bart R."/>
            <person name="Potnis N."/>
            <person name="Minsavage G."/>
            <person name="Timilsina S."/>
            <person name="Goss E."/>
            <person name="Jones J."/>
            <person name="Vallad G."/>
            <person name="Barak J."/>
            <person name="Miller S."/>
            <person name="Ritchie D."/>
            <person name="Martins J.Jr."/>
            <person name="Patane J.S."/>
            <person name="Setubal J.C."/>
        </authorList>
    </citation>
    <scope>NUCLEOTIDE SEQUENCE [LARGE SCALE GENOMIC DNA]</scope>
    <source>
        <strain evidence="1 2">Xp3-15</strain>
    </source>
</reference>
<protein>
    <submittedName>
        <fullName evidence="1">Uncharacterized protein</fullName>
    </submittedName>
</protein>
<name>A0ABR5EM36_XANPE</name>
<proteinExistence type="predicted"/>
<evidence type="ECO:0000313" key="1">
    <source>
        <dbReference type="EMBL" id="KLC02015.1"/>
    </source>
</evidence>
<accession>A0ABR5EM36</accession>
<organism evidence="1 2">
    <name type="scientific">Xanthomonas perforans</name>
    <dbReference type="NCBI Taxonomy" id="442694"/>
    <lineage>
        <taxon>Bacteria</taxon>
        <taxon>Pseudomonadati</taxon>
        <taxon>Pseudomonadota</taxon>
        <taxon>Gammaproteobacteria</taxon>
        <taxon>Lysobacterales</taxon>
        <taxon>Lysobacteraceae</taxon>
        <taxon>Xanthomonas</taxon>
    </lineage>
</organism>
<sequence>MTIKQYAFHAHAYLRTQGFASLTRSQVHELLAAAAGFASHAAFHHQAAWCDVAWRDTGLMPDRDRVVHRCLHFGMPLVEAERAAQGLVSFLDSSGYAPVRFEELIVALASDEDEWADKDEAGSDVVAEWVSTELISRIQQGHDALLGELALLLEGLEAAAARGIAAAHLATAYMLESYGDLPDEDDRRFGRELRRRGQWLTEPVGFAEIATDTIGPFVQMVAKHRYHLLAAARGGDRRAMLLTAKRYGDPGALELEPSDETDPYEMVDLADTHGRPELAYQWLTVLARDGDVSAMRELIEGRGETQFRAWIWMHLSRMLGGDLSQDRHEAANEDGTPYDDDIGGPGYVTGDDGIKLEPLAIEENSRAKEEAAQLFAVIEERYKLT</sequence>
<gene>
    <name evidence="1" type="ORF">XP315_20895</name>
</gene>
<keyword evidence="2" id="KW-1185">Reference proteome</keyword>
<comment type="caution">
    <text evidence="1">The sequence shown here is derived from an EMBL/GenBank/DDBJ whole genome shotgun (WGS) entry which is preliminary data.</text>
</comment>
<evidence type="ECO:0000313" key="2">
    <source>
        <dbReference type="Proteomes" id="UP000035369"/>
    </source>
</evidence>
<dbReference type="Proteomes" id="UP000035369">
    <property type="component" value="Unassembled WGS sequence"/>
</dbReference>
<dbReference type="RefSeq" id="WP_046932771.1">
    <property type="nucleotide sequence ID" value="NZ_JAKHHD010000023.1"/>
</dbReference>
<dbReference type="EMBL" id="JZUY01000051">
    <property type="protein sequence ID" value="KLC02015.1"/>
    <property type="molecule type" value="Genomic_DNA"/>
</dbReference>